<keyword evidence="5 7" id="KW-1133">Transmembrane helix</keyword>
<gene>
    <name evidence="9" type="ORF">Y919_11795</name>
</gene>
<comment type="caution">
    <text evidence="9">The sequence shown here is derived from an EMBL/GenBank/DDBJ whole genome shotgun (WGS) entry which is preliminary data.</text>
</comment>
<feature type="transmembrane region" description="Helical" evidence="7">
    <location>
        <begin position="68"/>
        <end position="91"/>
    </location>
</feature>
<feature type="transmembrane region" description="Helical" evidence="7">
    <location>
        <begin position="139"/>
        <end position="157"/>
    </location>
</feature>
<evidence type="ECO:0000313" key="10">
    <source>
        <dbReference type="Proteomes" id="UP000029622"/>
    </source>
</evidence>
<reference evidence="9 10" key="1">
    <citation type="submission" date="2013-12" db="EMBL/GenBank/DDBJ databases">
        <title>Draft genome sequence of Caloranaerobacter sp. H53214.</title>
        <authorList>
            <person name="Jiang L.J."/>
            <person name="Shao Z.Z."/>
            <person name="Long M.N."/>
        </authorList>
    </citation>
    <scope>NUCLEOTIDE SEQUENCE [LARGE SCALE GENOMIC DNA]</scope>
    <source>
        <strain evidence="9 10">H53214</strain>
    </source>
</reference>
<feature type="transmembrane region" description="Helical" evidence="7">
    <location>
        <begin position="103"/>
        <end position="127"/>
    </location>
</feature>
<evidence type="ECO:0000256" key="3">
    <source>
        <dbReference type="ARBA" id="ARBA00022475"/>
    </source>
</evidence>
<dbReference type="RefSeq" id="WP_035165063.1">
    <property type="nucleotide sequence ID" value="NZ_AZTB01000099.1"/>
</dbReference>
<proteinExistence type="inferred from homology"/>
<keyword evidence="4 7" id="KW-0812">Transmembrane</keyword>
<feature type="domain" description="ABC transmembrane type-1" evidence="8">
    <location>
        <begin position="68"/>
        <end position="258"/>
    </location>
</feature>
<comment type="similarity">
    <text evidence="7">Belongs to the binding-protein-dependent transport system permease family.</text>
</comment>
<feature type="transmembrane region" description="Helical" evidence="7">
    <location>
        <begin position="178"/>
        <end position="200"/>
    </location>
</feature>
<dbReference type="Proteomes" id="UP000029622">
    <property type="component" value="Unassembled WGS sequence"/>
</dbReference>
<evidence type="ECO:0000256" key="1">
    <source>
        <dbReference type="ARBA" id="ARBA00004651"/>
    </source>
</evidence>
<dbReference type="STRING" id="1156417.Y919_11795"/>
<dbReference type="EMBL" id="AZTB01000099">
    <property type="protein sequence ID" value="KGG79480.1"/>
    <property type="molecule type" value="Genomic_DNA"/>
</dbReference>
<evidence type="ECO:0000259" key="8">
    <source>
        <dbReference type="PROSITE" id="PS50928"/>
    </source>
</evidence>
<keyword evidence="3" id="KW-1003">Cell membrane</keyword>
<dbReference type="PANTHER" id="PTHR43744:SF12">
    <property type="entry name" value="ABC TRANSPORTER PERMEASE PROTEIN MG189-RELATED"/>
    <property type="match status" value="1"/>
</dbReference>
<dbReference type="PROSITE" id="PS50928">
    <property type="entry name" value="ABC_TM1"/>
    <property type="match status" value="1"/>
</dbReference>
<name>A0A096BE98_9FIRM</name>
<comment type="subcellular location">
    <subcellularLocation>
        <location evidence="1 7">Cell membrane</location>
        <topology evidence="1 7">Multi-pass membrane protein</topology>
    </subcellularLocation>
</comment>
<evidence type="ECO:0000256" key="6">
    <source>
        <dbReference type="ARBA" id="ARBA00023136"/>
    </source>
</evidence>
<dbReference type="SUPFAM" id="SSF161098">
    <property type="entry name" value="MetI-like"/>
    <property type="match status" value="1"/>
</dbReference>
<feature type="transmembrane region" description="Helical" evidence="7">
    <location>
        <begin position="237"/>
        <end position="258"/>
    </location>
</feature>
<sequence>MKRKKEFYAKVFLYILTVIFLVPLYWLIVSSLKTDAEITMFPPTFWPHQINLKNFPYVWKYLHFTRTFLNSIIVSVSTTVLIVIFSTMAGYAFAKKEFIGRKLLMTVLIGTMTIPATVLLLPLFFIITKLGMYDKLISLIFPFGVTVFGIFFMKQYIEDIPDALIEAARIDGCGEFRIFFTIILPLLKPAITSLAIIEFVNNWNSFTMPLVLLKSPEKYTLPLRLGMLSKETVAIPWSQIMAANVLTILPVVIIFLLLQKYFVKGIMSGSVKG</sequence>
<dbReference type="GO" id="GO:0005886">
    <property type="term" value="C:plasma membrane"/>
    <property type="evidence" value="ECO:0007669"/>
    <property type="project" value="UniProtKB-SubCell"/>
</dbReference>
<evidence type="ECO:0000256" key="4">
    <source>
        <dbReference type="ARBA" id="ARBA00022692"/>
    </source>
</evidence>
<dbReference type="CDD" id="cd06261">
    <property type="entry name" value="TM_PBP2"/>
    <property type="match status" value="1"/>
</dbReference>
<keyword evidence="2 7" id="KW-0813">Transport</keyword>
<keyword evidence="6 7" id="KW-0472">Membrane</keyword>
<dbReference type="AlphaFoldDB" id="A0A096BE98"/>
<dbReference type="InterPro" id="IPR035906">
    <property type="entry name" value="MetI-like_sf"/>
</dbReference>
<evidence type="ECO:0000256" key="7">
    <source>
        <dbReference type="RuleBase" id="RU363032"/>
    </source>
</evidence>
<dbReference type="InterPro" id="IPR000515">
    <property type="entry name" value="MetI-like"/>
</dbReference>
<accession>A0A096BE98</accession>
<evidence type="ECO:0000256" key="2">
    <source>
        <dbReference type="ARBA" id="ARBA00022448"/>
    </source>
</evidence>
<dbReference type="GO" id="GO:0055085">
    <property type="term" value="P:transmembrane transport"/>
    <property type="evidence" value="ECO:0007669"/>
    <property type="project" value="InterPro"/>
</dbReference>
<dbReference type="PANTHER" id="PTHR43744">
    <property type="entry name" value="ABC TRANSPORTER PERMEASE PROTEIN MG189-RELATED-RELATED"/>
    <property type="match status" value="1"/>
</dbReference>
<feature type="transmembrane region" description="Helical" evidence="7">
    <location>
        <begin position="7"/>
        <end position="28"/>
    </location>
</feature>
<organism evidence="9 10">
    <name type="scientific">Caloranaerobacter azorensis H53214</name>
    <dbReference type="NCBI Taxonomy" id="1156417"/>
    <lineage>
        <taxon>Bacteria</taxon>
        <taxon>Bacillati</taxon>
        <taxon>Bacillota</taxon>
        <taxon>Tissierellia</taxon>
        <taxon>Tissierellales</taxon>
        <taxon>Thermohalobacteraceae</taxon>
        <taxon>Caloranaerobacter</taxon>
    </lineage>
</organism>
<evidence type="ECO:0000313" key="9">
    <source>
        <dbReference type="EMBL" id="KGG79480.1"/>
    </source>
</evidence>
<dbReference type="Pfam" id="PF00528">
    <property type="entry name" value="BPD_transp_1"/>
    <property type="match status" value="1"/>
</dbReference>
<protein>
    <recommendedName>
        <fullName evidence="8">ABC transmembrane type-1 domain-containing protein</fullName>
    </recommendedName>
</protein>
<dbReference type="Gene3D" id="1.10.3720.10">
    <property type="entry name" value="MetI-like"/>
    <property type="match status" value="1"/>
</dbReference>
<evidence type="ECO:0000256" key="5">
    <source>
        <dbReference type="ARBA" id="ARBA00022989"/>
    </source>
</evidence>